<dbReference type="EMBL" id="BAAANY010000007">
    <property type="protein sequence ID" value="GAA1669895.1"/>
    <property type="molecule type" value="Genomic_DNA"/>
</dbReference>
<name>A0ABN2GEF0_9ACTN</name>
<sequence>MDRPTGLLSEVLPGRRLRAVRADMTAPLGRPALVVRAGSGVLPVLATVLRAVPLLRPVPVTPAVPAAVGLARCPAPEASAPAAPAVRVLLVVRAAPALLVGPAVRVPLVDRADPARTAQGLVPSALAA</sequence>
<evidence type="ECO:0000313" key="1">
    <source>
        <dbReference type="EMBL" id="GAA1669895.1"/>
    </source>
</evidence>
<keyword evidence="2" id="KW-1185">Reference proteome</keyword>
<protein>
    <submittedName>
        <fullName evidence="1">Uncharacterized protein</fullName>
    </submittedName>
</protein>
<comment type="caution">
    <text evidence="1">The sequence shown here is derived from an EMBL/GenBank/DDBJ whole genome shotgun (WGS) entry which is preliminary data.</text>
</comment>
<organism evidence="1 2">
    <name type="scientific">Fodinicola feengrottensis</name>
    <dbReference type="NCBI Taxonomy" id="435914"/>
    <lineage>
        <taxon>Bacteria</taxon>
        <taxon>Bacillati</taxon>
        <taxon>Actinomycetota</taxon>
        <taxon>Actinomycetes</taxon>
        <taxon>Mycobacteriales</taxon>
        <taxon>Fodinicola</taxon>
    </lineage>
</organism>
<accession>A0ABN2GEF0</accession>
<gene>
    <name evidence="1" type="ORF">GCM10009765_19230</name>
</gene>
<dbReference type="Proteomes" id="UP001500618">
    <property type="component" value="Unassembled WGS sequence"/>
</dbReference>
<evidence type="ECO:0000313" key="2">
    <source>
        <dbReference type="Proteomes" id="UP001500618"/>
    </source>
</evidence>
<proteinExistence type="predicted"/>
<reference evidence="1 2" key="1">
    <citation type="journal article" date="2019" name="Int. J. Syst. Evol. Microbiol.">
        <title>The Global Catalogue of Microorganisms (GCM) 10K type strain sequencing project: providing services to taxonomists for standard genome sequencing and annotation.</title>
        <authorList>
            <consortium name="The Broad Institute Genomics Platform"/>
            <consortium name="The Broad Institute Genome Sequencing Center for Infectious Disease"/>
            <person name="Wu L."/>
            <person name="Ma J."/>
        </authorList>
    </citation>
    <scope>NUCLEOTIDE SEQUENCE [LARGE SCALE GENOMIC DNA]</scope>
    <source>
        <strain evidence="1 2">JCM 14718</strain>
    </source>
</reference>